<dbReference type="EMBL" id="JAVDQK010000005">
    <property type="protein sequence ID" value="MDR6218818.1"/>
    <property type="molecule type" value="Genomic_DNA"/>
</dbReference>
<sequence>MTHPLKDHARRLRASLATLGLTVTHVQALDLTARAHGFESWRTLTAARYSVTPVTLPEPEVPGRFTLEFSRAAREVAVEVFYARDYDAARVRAEQLRLSADLTWSEMIGYYDPQFERLVPPGAAPLTAPGPEEGAPRAPVQFPRATSGIRYVAHLERYRTERARITVDALGQVDATTHPERFLDRIPEDAWVPTDEVTDAALLDVDADFGALSIQ</sequence>
<gene>
    <name evidence="2" type="ORF">J2Y00_002415</name>
</gene>
<feature type="domain" description="Glyoxalase-related protein" evidence="1">
    <location>
        <begin position="4"/>
        <end position="49"/>
    </location>
</feature>
<comment type="caution">
    <text evidence="2">The sequence shown here is derived from an EMBL/GenBank/DDBJ whole genome shotgun (WGS) entry which is preliminary data.</text>
</comment>
<name>A0AAE3XFL1_9DEIO</name>
<proteinExistence type="predicted"/>
<protein>
    <recommendedName>
        <fullName evidence="1">Glyoxalase-related protein domain-containing protein</fullName>
    </recommendedName>
</protein>
<evidence type="ECO:0000313" key="2">
    <source>
        <dbReference type="EMBL" id="MDR6218818.1"/>
    </source>
</evidence>
<evidence type="ECO:0000259" key="1">
    <source>
        <dbReference type="Pfam" id="PF20066"/>
    </source>
</evidence>
<organism evidence="2 3">
    <name type="scientific">Deinococcus soli</name>
    <name type="common">ex Cha et al. 2016</name>
    <dbReference type="NCBI Taxonomy" id="1309411"/>
    <lineage>
        <taxon>Bacteria</taxon>
        <taxon>Thermotogati</taxon>
        <taxon>Deinococcota</taxon>
        <taxon>Deinococci</taxon>
        <taxon>Deinococcales</taxon>
        <taxon>Deinococcaceae</taxon>
        <taxon>Deinococcus</taxon>
    </lineage>
</organism>
<accession>A0AAE3XFL1</accession>
<dbReference type="AlphaFoldDB" id="A0AAE3XFL1"/>
<dbReference type="Pfam" id="PF20066">
    <property type="entry name" value="Glyoxalase_8"/>
    <property type="match status" value="1"/>
</dbReference>
<reference evidence="2" key="1">
    <citation type="submission" date="2023-07" db="EMBL/GenBank/DDBJ databases">
        <title>Sorghum-associated microbial communities from plants grown in Nebraska, USA.</title>
        <authorList>
            <person name="Schachtman D."/>
        </authorList>
    </citation>
    <scope>NUCLEOTIDE SEQUENCE</scope>
    <source>
        <strain evidence="2">BE330</strain>
    </source>
</reference>
<evidence type="ECO:0000313" key="3">
    <source>
        <dbReference type="Proteomes" id="UP001185331"/>
    </source>
</evidence>
<dbReference type="InterPro" id="IPR045517">
    <property type="entry name" value="Glyoxalase_8"/>
</dbReference>
<dbReference type="RefSeq" id="WP_309853456.1">
    <property type="nucleotide sequence ID" value="NZ_JAVDQJ010000004.1"/>
</dbReference>
<dbReference type="Proteomes" id="UP001185331">
    <property type="component" value="Unassembled WGS sequence"/>
</dbReference>